<evidence type="ECO:0000313" key="4">
    <source>
        <dbReference type="Proteomes" id="UP000319976"/>
    </source>
</evidence>
<dbReference type="KEGG" id="chya:V22_11180"/>
<evidence type="ECO:0000256" key="1">
    <source>
        <dbReference type="SAM" id="SignalP"/>
    </source>
</evidence>
<evidence type="ECO:0000313" key="3">
    <source>
        <dbReference type="EMBL" id="QDT63891.1"/>
    </source>
</evidence>
<dbReference type="InterPro" id="IPR010496">
    <property type="entry name" value="AL/BT2_dom"/>
</dbReference>
<name>A0A517T6A9_9PLAN</name>
<dbReference type="EMBL" id="CP036316">
    <property type="protein sequence ID" value="QDT63891.1"/>
    <property type="molecule type" value="Genomic_DNA"/>
</dbReference>
<dbReference type="GO" id="GO:0016787">
    <property type="term" value="F:hydrolase activity"/>
    <property type="evidence" value="ECO:0007669"/>
    <property type="project" value="InterPro"/>
</dbReference>
<dbReference type="Pfam" id="PF06439">
    <property type="entry name" value="3keto-disac_hyd"/>
    <property type="match status" value="1"/>
</dbReference>
<feature type="domain" description="3-keto-alpha-glucoside-1,2-lyase/3-keto-2-hydroxy-glucal hydratase" evidence="2">
    <location>
        <begin position="24"/>
        <end position="240"/>
    </location>
</feature>
<dbReference type="Proteomes" id="UP000319976">
    <property type="component" value="Chromosome"/>
</dbReference>
<gene>
    <name evidence="3" type="ORF">V22_11180</name>
</gene>
<evidence type="ECO:0000259" key="2">
    <source>
        <dbReference type="Pfam" id="PF06439"/>
    </source>
</evidence>
<dbReference type="OrthoDB" id="9787527at2"/>
<keyword evidence="1" id="KW-0732">Signal</keyword>
<feature type="chain" id="PRO_5021779491" description="3-keto-alpha-glucoside-1,2-lyase/3-keto-2-hydroxy-glucal hydratase domain-containing protein" evidence="1">
    <location>
        <begin position="23"/>
        <end position="246"/>
    </location>
</feature>
<feature type="signal peptide" evidence="1">
    <location>
        <begin position="1"/>
        <end position="22"/>
    </location>
</feature>
<dbReference type="AlphaFoldDB" id="A0A517T6A9"/>
<protein>
    <recommendedName>
        <fullName evidence="2">3-keto-alpha-glucoside-1,2-lyase/3-keto-2-hydroxy-glucal hydratase domain-containing protein</fullName>
    </recommendedName>
</protein>
<sequence length="246" mass="27629" precursor="true">MNYSIKLMALLCFLTLNGLADAGEWRSLFNGKDLTGWTPKIVGHEAGDNFGDTFRVEDGVIKVSYDHYDKFDRKFGHLFYNEPFSHYRLRIEYRFVGDQAPGGEGWAFRNSGAMLHGQTPESMGLDQDFPDSIEGQFLGGKSDGKKRSTANLCTPGTDVIMDGKLRKKHCTSSSSKTYDGDQWVTVEFEVRGSDSIKHYVNGDLVLEYTKPQLDDGTLLESGTISLQSESHPIEFRKVEIMELDAE</sequence>
<organism evidence="3 4">
    <name type="scientific">Calycomorphotria hydatis</name>
    <dbReference type="NCBI Taxonomy" id="2528027"/>
    <lineage>
        <taxon>Bacteria</taxon>
        <taxon>Pseudomonadati</taxon>
        <taxon>Planctomycetota</taxon>
        <taxon>Planctomycetia</taxon>
        <taxon>Planctomycetales</taxon>
        <taxon>Planctomycetaceae</taxon>
        <taxon>Calycomorphotria</taxon>
    </lineage>
</organism>
<dbReference type="Gene3D" id="2.60.120.560">
    <property type="entry name" value="Exo-inulinase, domain 1"/>
    <property type="match status" value="1"/>
</dbReference>
<accession>A0A517T6A9</accession>
<keyword evidence="4" id="KW-1185">Reference proteome</keyword>
<reference evidence="3 4" key="1">
    <citation type="submission" date="2019-02" db="EMBL/GenBank/DDBJ databases">
        <title>Deep-cultivation of Planctomycetes and their phenomic and genomic characterization uncovers novel biology.</title>
        <authorList>
            <person name="Wiegand S."/>
            <person name="Jogler M."/>
            <person name="Boedeker C."/>
            <person name="Pinto D."/>
            <person name="Vollmers J."/>
            <person name="Rivas-Marin E."/>
            <person name="Kohn T."/>
            <person name="Peeters S.H."/>
            <person name="Heuer A."/>
            <person name="Rast P."/>
            <person name="Oberbeckmann S."/>
            <person name="Bunk B."/>
            <person name="Jeske O."/>
            <person name="Meyerdierks A."/>
            <person name="Storesund J.E."/>
            <person name="Kallscheuer N."/>
            <person name="Luecker S."/>
            <person name="Lage O.M."/>
            <person name="Pohl T."/>
            <person name="Merkel B.J."/>
            <person name="Hornburger P."/>
            <person name="Mueller R.-W."/>
            <person name="Bruemmer F."/>
            <person name="Labrenz M."/>
            <person name="Spormann A.M."/>
            <person name="Op den Camp H."/>
            <person name="Overmann J."/>
            <person name="Amann R."/>
            <person name="Jetten M.S.M."/>
            <person name="Mascher T."/>
            <person name="Medema M.H."/>
            <person name="Devos D.P."/>
            <person name="Kaster A.-K."/>
            <person name="Ovreas L."/>
            <person name="Rohde M."/>
            <person name="Galperin M.Y."/>
            <person name="Jogler C."/>
        </authorList>
    </citation>
    <scope>NUCLEOTIDE SEQUENCE [LARGE SCALE GENOMIC DNA]</scope>
    <source>
        <strain evidence="3 4">V22</strain>
    </source>
</reference>
<proteinExistence type="predicted"/>